<evidence type="ECO:0000259" key="7">
    <source>
        <dbReference type="Pfam" id="PF00324"/>
    </source>
</evidence>
<reference evidence="8 9" key="1">
    <citation type="submission" date="2019-11" db="EMBL/GenBank/DDBJ databases">
        <authorList>
            <person name="An D."/>
        </authorList>
    </citation>
    <scope>NUCLEOTIDE SEQUENCE [LARGE SCALE GENOMIC DNA]</scope>
    <source>
        <strain evidence="8 9">YIM 103518</strain>
    </source>
</reference>
<dbReference type="PANTHER" id="PTHR43495">
    <property type="entry name" value="GABA PERMEASE"/>
    <property type="match status" value="1"/>
</dbReference>
<feature type="transmembrane region" description="Helical" evidence="6">
    <location>
        <begin position="252"/>
        <end position="273"/>
    </location>
</feature>
<comment type="caution">
    <text evidence="8">The sequence shown here is derived from an EMBL/GenBank/DDBJ whole genome shotgun (WGS) entry which is preliminary data.</text>
</comment>
<sequence>MKDNKLSNGDAIINESNGKLSHSLSSRQVSMITIGGIIGAGLFIASAPAINQIGPAVLFSYIIVGVLVFLIMRMLAEMAVRNPDSGSFSVYAERALGHWAGFTTGWLYWWFWMLVVAFEAVMGAAIIHAYLPSLSEAAIAFTLLILLFSTNLFNVKNFGEFEFWFALIKVVAILIFIAIGAMAIFGYWPLNPNISGIANIYQHDGLLPAGPGSILSGILLIMFSFFGVEMLSIAAAEAKHPVKEIRRSTNLVIYRIGIFYVLSIFLVLCIVPWNDKGLQEMGTFQYVLHVLNVPGSKLIMDMVVLVSVCSVLNTGLYISSRMLFSLSSRGDAPKTFSDLTAGQVPRKAVIVTALLAFICLIINYFASEGLFFFFLSTLGAISLLVYLIIALSQLKTRKQLEQKGEVIDFKMWCFPYLTYAVILLIVITLGYMFINKAFQYETMVTLGLTIFTIILSFIFNHQKKKKNRIKLESESVKNYASKNRINS</sequence>
<dbReference type="EMBL" id="WLYL01000044">
    <property type="protein sequence ID" value="MTD12034.1"/>
    <property type="molecule type" value="Genomic_DNA"/>
</dbReference>
<accession>A0A6L6GJV9</accession>
<feature type="transmembrane region" description="Helical" evidence="6">
    <location>
        <begin position="412"/>
        <end position="434"/>
    </location>
</feature>
<feature type="transmembrane region" description="Helical" evidence="6">
    <location>
        <begin position="167"/>
        <end position="190"/>
    </location>
</feature>
<evidence type="ECO:0000313" key="9">
    <source>
        <dbReference type="Proteomes" id="UP000473854"/>
    </source>
</evidence>
<dbReference type="Pfam" id="PF00324">
    <property type="entry name" value="AA_permease"/>
    <property type="match status" value="1"/>
</dbReference>
<feature type="transmembrane region" description="Helical" evidence="6">
    <location>
        <begin position="210"/>
        <end position="231"/>
    </location>
</feature>
<feature type="transmembrane region" description="Helical" evidence="6">
    <location>
        <begin position="107"/>
        <end position="131"/>
    </location>
</feature>
<evidence type="ECO:0000256" key="5">
    <source>
        <dbReference type="ARBA" id="ARBA00023136"/>
    </source>
</evidence>
<dbReference type="AlphaFoldDB" id="A0A6L6GJV9"/>
<feature type="transmembrane region" description="Helical" evidence="6">
    <location>
        <begin position="372"/>
        <end position="391"/>
    </location>
</feature>
<evidence type="ECO:0000256" key="3">
    <source>
        <dbReference type="ARBA" id="ARBA00022692"/>
    </source>
</evidence>
<gene>
    <name evidence="8" type="ORF">GIX10_11495</name>
</gene>
<keyword evidence="2" id="KW-0813">Transport</keyword>
<feature type="transmembrane region" description="Helical" evidence="6">
    <location>
        <begin position="56"/>
        <end position="76"/>
    </location>
</feature>
<protein>
    <submittedName>
        <fullName evidence="8">Amino acid permease</fullName>
    </submittedName>
</protein>
<comment type="subcellular location">
    <subcellularLocation>
        <location evidence="1">Membrane</location>
        <topology evidence="1">Multi-pass membrane protein</topology>
    </subcellularLocation>
</comment>
<evidence type="ECO:0000313" key="8">
    <source>
        <dbReference type="EMBL" id="MTD12034.1"/>
    </source>
</evidence>
<dbReference type="GO" id="GO:0016020">
    <property type="term" value="C:membrane"/>
    <property type="evidence" value="ECO:0007669"/>
    <property type="project" value="UniProtKB-SubCell"/>
</dbReference>
<feature type="transmembrane region" description="Helical" evidence="6">
    <location>
        <begin position="137"/>
        <end position="155"/>
    </location>
</feature>
<feature type="transmembrane region" description="Helical" evidence="6">
    <location>
        <begin position="348"/>
        <end position="366"/>
    </location>
</feature>
<organism evidence="8 9">
    <name type="scientific">Acinetobacter faecalis</name>
    <dbReference type="NCBI Taxonomy" id="2665161"/>
    <lineage>
        <taxon>Bacteria</taxon>
        <taxon>Pseudomonadati</taxon>
        <taxon>Pseudomonadota</taxon>
        <taxon>Gammaproteobacteria</taxon>
        <taxon>Moraxellales</taxon>
        <taxon>Moraxellaceae</taxon>
        <taxon>Acinetobacter</taxon>
    </lineage>
</organism>
<feature type="transmembrane region" description="Helical" evidence="6">
    <location>
        <begin position="298"/>
        <end position="319"/>
    </location>
</feature>
<evidence type="ECO:0000256" key="6">
    <source>
        <dbReference type="SAM" id="Phobius"/>
    </source>
</evidence>
<dbReference type="PIRSF" id="PIRSF006060">
    <property type="entry name" value="AA_transporter"/>
    <property type="match status" value="1"/>
</dbReference>
<proteinExistence type="predicted"/>
<keyword evidence="4 6" id="KW-1133">Transmembrane helix</keyword>
<dbReference type="GO" id="GO:0055085">
    <property type="term" value="P:transmembrane transport"/>
    <property type="evidence" value="ECO:0007669"/>
    <property type="project" value="InterPro"/>
</dbReference>
<evidence type="ECO:0000256" key="4">
    <source>
        <dbReference type="ARBA" id="ARBA00022989"/>
    </source>
</evidence>
<feature type="transmembrane region" description="Helical" evidence="6">
    <location>
        <begin position="29"/>
        <end position="50"/>
    </location>
</feature>
<evidence type="ECO:0000256" key="1">
    <source>
        <dbReference type="ARBA" id="ARBA00004141"/>
    </source>
</evidence>
<feature type="domain" description="Amino acid permease/ SLC12A" evidence="7">
    <location>
        <begin position="29"/>
        <end position="468"/>
    </location>
</feature>
<name>A0A6L6GJV9_9GAMM</name>
<keyword evidence="5 6" id="KW-0472">Membrane</keyword>
<dbReference type="FunFam" id="1.20.1740.10:FF:000001">
    <property type="entry name" value="Amino acid permease"/>
    <property type="match status" value="1"/>
</dbReference>
<keyword evidence="3 6" id="KW-0812">Transmembrane</keyword>
<dbReference type="PANTHER" id="PTHR43495:SF5">
    <property type="entry name" value="GAMMA-AMINOBUTYRIC ACID PERMEASE"/>
    <property type="match status" value="1"/>
</dbReference>
<dbReference type="RefSeq" id="WP_154773582.1">
    <property type="nucleotide sequence ID" value="NZ_WLYL01000044.1"/>
</dbReference>
<dbReference type="InterPro" id="IPR004841">
    <property type="entry name" value="AA-permease/SLC12A_dom"/>
</dbReference>
<evidence type="ECO:0000256" key="2">
    <source>
        <dbReference type="ARBA" id="ARBA00022448"/>
    </source>
</evidence>
<dbReference type="Proteomes" id="UP000473854">
    <property type="component" value="Unassembled WGS sequence"/>
</dbReference>
<feature type="transmembrane region" description="Helical" evidence="6">
    <location>
        <begin position="440"/>
        <end position="460"/>
    </location>
</feature>
<dbReference type="Gene3D" id="1.20.1740.10">
    <property type="entry name" value="Amino acid/polyamine transporter I"/>
    <property type="match status" value="1"/>
</dbReference>